<reference evidence="2" key="1">
    <citation type="submission" date="2019-02" db="EMBL/GenBank/DDBJ databases">
        <authorList>
            <person name="Gruber-Vodicka R. H."/>
            <person name="Seah K. B. B."/>
        </authorList>
    </citation>
    <scope>NUCLEOTIDE SEQUENCE</scope>
    <source>
        <strain evidence="3">BECK_BY19</strain>
        <strain evidence="2">BECK_BY8</strain>
    </source>
</reference>
<protein>
    <recommendedName>
        <fullName evidence="4">Lipoprotein</fullName>
    </recommendedName>
</protein>
<dbReference type="EMBL" id="CAADFZ010000074">
    <property type="protein sequence ID" value="VFK65958.1"/>
    <property type="molecule type" value="Genomic_DNA"/>
</dbReference>
<gene>
    <name evidence="2" type="ORF">BECKUNK1418G_GA0071005_10746</name>
    <name evidence="3" type="ORF">BECKUNK1418H_GA0071006_103318</name>
</gene>
<feature type="coiled-coil region" evidence="1">
    <location>
        <begin position="40"/>
        <end position="175"/>
    </location>
</feature>
<evidence type="ECO:0000256" key="1">
    <source>
        <dbReference type="SAM" id="Coils"/>
    </source>
</evidence>
<dbReference type="AlphaFoldDB" id="A0A451AIU0"/>
<organism evidence="2">
    <name type="scientific">Candidatus Kentrum sp. UNK</name>
    <dbReference type="NCBI Taxonomy" id="2126344"/>
    <lineage>
        <taxon>Bacteria</taxon>
        <taxon>Pseudomonadati</taxon>
        <taxon>Pseudomonadota</taxon>
        <taxon>Gammaproteobacteria</taxon>
        <taxon>Candidatus Kentrum</taxon>
    </lineage>
</organism>
<dbReference type="PROSITE" id="PS51257">
    <property type="entry name" value="PROKAR_LIPOPROTEIN"/>
    <property type="match status" value="1"/>
</dbReference>
<sequence length="176" mass="20010">MKISSFVTLTTIGLFTLSACKTVEDPSQAGFLDASINLHRGTYEKRIEERQKRLDALRQAKSDALGEQTELKTTITSRERKITGLRGEVAKLDAEAAGLSVRIELLEESSVVAREKTDELRRKLRLVREKLDRFGSVSARDERGARLRRIEKEKLEKEIGKLEEEVELLLELEDRG</sequence>
<evidence type="ECO:0008006" key="4">
    <source>
        <dbReference type="Google" id="ProtNLM"/>
    </source>
</evidence>
<name>A0A451AIU0_9GAMM</name>
<evidence type="ECO:0000313" key="3">
    <source>
        <dbReference type="EMBL" id="VFK70601.1"/>
    </source>
</evidence>
<proteinExistence type="predicted"/>
<evidence type="ECO:0000313" key="2">
    <source>
        <dbReference type="EMBL" id="VFK65958.1"/>
    </source>
</evidence>
<accession>A0A451AIU0</accession>
<dbReference type="EMBL" id="CAADGD010000033">
    <property type="protein sequence ID" value="VFK70601.1"/>
    <property type="molecule type" value="Genomic_DNA"/>
</dbReference>
<keyword evidence="1" id="KW-0175">Coiled coil</keyword>